<gene>
    <name evidence="13" type="primary">aroB</name>
    <name evidence="13" type="ORF">NY014_02165</name>
</gene>
<dbReference type="PIRSF" id="PIRSF001455">
    <property type="entry name" value="DHQ_synth"/>
    <property type="match status" value="1"/>
</dbReference>
<evidence type="ECO:0000313" key="13">
    <source>
        <dbReference type="EMBL" id="MCS5489215.1"/>
    </source>
</evidence>
<name>A0ABT2G1R1_9BACT</name>
<dbReference type="PANTHER" id="PTHR43622">
    <property type="entry name" value="3-DEHYDROQUINATE SYNTHASE"/>
    <property type="match status" value="1"/>
</dbReference>
<evidence type="ECO:0000256" key="7">
    <source>
        <dbReference type="ARBA" id="ARBA00023027"/>
    </source>
</evidence>
<dbReference type="SUPFAM" id="SSF56796">
    <property type="entry name" value="Dehydroquinate synthase-like"/>
    <property type="match status" value="1"/>
</dbReference>
<dbReference type="Gene3D" id="3.40.50.1970">
    <property type="match status" value="1"/>
</dbReference>
<evidence type="ECO:0000313" key="14">
    <source>
        <dbReference type="Proteomes" id="UP001206788"/>
    </source>
</evidence>
<keyword evidence="7" id="KW-0520">NAD</keyword>
<dbReference type="EMBL" id="JANWGH010000001">
    <property type="protein sequence ID" value="MCS5489215.1"/>
    <property type="molecule type" value="Genomic_DNA"/>
</dbReference>
<evidence type="ECO:0000256" key="9">
    <source>
        <dbReference type="ARBA" id="ARBA00023285"/>
    </source>
</evidence>
<organism evidence="13 14">
    <name type="scientific">Algoriphagus limi</name>
    <dbReference type="NCBI Taxonomy" id="2975273"/>
    <lineage>
        <taxon>Bacteria</taxon>
        <taxon>Pseudomonadati</taxon>
        <taxon>Bacteroidota</taxon>
        <taxon>Cytophagia</taxon>
        <taxon>Cytophagales</taxon>
        <taxon>Cyclobacteriaceae</taxon>
        <taxon>Algoriphagus</taxon>
    </lineage>
</organism>
<evidence type="ECO:0000256" key="8">
    <source>
        <dbReference type="ARBA" id="ARBA00023239"/>
    </source>
</evidence>
<comment type="function">
    <text evidence="3">Catalyzes the conversion of 3-deoxy-D-arabino-heptulosonate 7-phosphate (DAHP) to dehydroquinate (DHQ).</text>
</comment>
<feature type="domain" description="3-dehydroquinate synthase N-terminal" evidence="11">
    <location>
        <begin position="53"/>
        <end position="165"/>
    </location>
</feature>
<proteinExistence type="predicted"/>
<comment type="caution">
    <text evidence="13">The sequence shown here is derived from an EMBL/GenBank/DDBJ whole genome shotgun (WGS) entry which is preliminary data.</text>
</comment>
<dbReference type="InterPro" id="IPR016037">
    <property type="entry name" value="DHQ_synth_AroB"/>
</dbReference>
<keyword evidence="5" id="KW-0547">Nucleotide-binding</keyword>
<dbReference type="Pfam" id="PF01761">
    <property type="entry name" value="DHQ_synthase"/>
    <property type="match status" value="1"/>
</dbReference>
<sequence length="344" mass="38884">MNPVFHTEQIAKELRKQLESLSYSALFILSDENTQELCFPLIEEALPKKYFHFTIPAGEKHKNLDTCAAIWFDMTEAGLDRKALMLNLGGGVIGDMGGFCASIYKRGIRFVNLPTTLLSQVDASVGGKLGVDFEGLKNHLGVFNEPEWVLIAPEFLQTLPTRELRSGFAEIIKHGLIQDESYFHELNFEDWEKNDWSKLIQKSVEIKKDVVQSDPKEAGLRKILNFGHTIGHAFETNYLDTPRHLLHGEAIAAGMICEAMLSVEKCGLSTSDYKKITESILKVYDKIKIKDEDLEPILDLCFQDKKNEGNTLLLSLIDRIGHCQYNIPIKPEEIKAAITHYQSL</sequence>
<dbReference type="Pfam" id="PF24621">
    <property type="entry name" value="DHQS_C"/>
    <property type="match status" value="1"/>
</dbReference>
<dbReference type="InterPro" id="IPR030963">
    <property type="entry name" value="DHQ_synth_fam"/>
</dbReference>
<accession>A0ABT2G1R1</accession>
<dbReference type="CDD" id="cd08195">
    <property type="entry name" value="DHQS"/>
    <property type="match status" value="1"/>
</dbReference>
<comment type="cofactor">
    <cofactor evidence="2">
        <name>Co(2+)</name>
        <dbReference type="ChEBI" id="CHEBI:48828"/>
    </cofactor>
</comment>
<evidence type="ECO:0000256" key="3">
    <source>
        <dbReference type="ARBA" id="ARBA00003485"/>
    </source>
</evidence>
<keyword evidence="9" id="KW-0170">Cobalt</keyword>
<dbReference type="GO" id="GO:0003856">
    <property type="term" value="F:3-dehydroquinate synthase activity"/>
    <property type="evidence" value="ECO:0007669"/>
    <property type="project" value="UniProtKB-EC"/>
</dbReference>
<reference evidence="13 14" key="1">
    <citation type="submission" date="2022-08" db="EMBL/GenBank/DDBJ databases">
        <title>Algoriphagus sp. CAU 1643 isolated from mud.</title>
        <authorList>
            <person name="Kim W."/>
        </authorList>
    </citation>
    <scope>NUCLEOTIDE SEQUENCE [LARGE SCALE GENOMIC DNA]</scope>
    <source>
        <strain evidence="13 14">CAU 1643</strain>
    </source>
</reference>
<keyword evidence="14" id="KW-1185">Reference proteome</keyword>
<dbReference type="EC" id="4.2.3.4" evidence="10"/>
<dbReference type="NCBIfam" id="TIGR01357">
    <property type="entry name" value="aroB"/>
    <property type="match status" value="1"/>
</dbReference>
<evidence type="ECO:0000256" key="5">
    <source>
        <dbReference type="ARBA" id="ARBA00022741"/>
    </source>
</evidence>
<evidence type="ECO:0000256" key="4">
    <source>
        <dbReference type="ARBA" id="ARBA00022723"/>
    </source>
</evidence>
<evidence type="ECO:0000256" key="1">
    <source>
        <dbReference type="ARBA" id="ARBA00001911"/>
    </source>
</evidence>
<evidence type="ECO:0000256" key="10">
    <source>
        <dbReference type="NCBIfam" id="TIGR01357"/>
    </source>
</evidence>
<comment type="cofactor">
    <cofactor evidence="1">
        <name>NAD(+)</name>
        <dbReference type="ChEBI" id="CHEBI:57540"/>
    </cofactor>
</comment>
<keyword evidence="4" id="KW-0479">Metal-binding</keyword>
<evidence type="ECO:0000256" key="6">
    <source>
        <dbReference type="ARBA" id="ARBA00022833"/>
    </source>
</evidence>
<dbReference type="PANTHER" id="PTHR43622:SF1">
    <property type="entry name" value="3-DEHYDROQUINATE SYNTHASE"/>
    <property type="match status" value="1"/>
</dbReference>
<keyword evidence="8 13" id="KW-0456">Lyase</keyword>
<dbReference type="Gene3D" id="1.20.1090.10">
    <property type="entry name" value="Dehydroquinate synthase-like - alpha domain"/>
    <property type="match status" value="1"/>
</dbReference>
<dbReference type="InterPro" id="IPR030960">
    <property type="entry name" value="DHQS/DOIS_N"/>
</dbReference>
<evidence type="ECO:0000259" key="11">
    <source>
        <dbReference type="Pfam" id="PF01761"/>
    </source>
</evidence>
<dbReference type="Proteomes" id="UP001206788">
    <property type="component" value="Unassembled WGS sequence"/>
</dbReference>
<dbReference type="InterPro" id="IPR050071">
    <property type="entry name" value="Dehydroquinate_synthase"/>
</dbReference>
<feature type="domain" description="3-dehydroquinate synthase C-terminal" evidence="12">
    <location>
        <begin position="167"/>
        <end position="307"/>
    </location>
</feature>
<protein>
    <recommendedName>
        <fullName evidence="10">3-dehydroquinate synthase</fullName>
        <ecNumber evidence="10">4.2.3.4</ecNumber>
    </recommendedName>
</protein>
<keyword evidence="6" id="KW-0862">Zinc</keyword>
<dbReference type="RefSeq" id="WP_259412891.1">
    <property type="nucleotide sequence ID" value="NZ_JANWGH010000001.1"/>
</dbReference>
<evidence type="ECO:0000259" key="12">
    <source>
        <dbReference type="Pfam" id="PF24621"/>
    </source>
</evidence>
<evidence type="ECO:0000256" key="2">
    <source>
        <dbReference type="ARBA" id="ARBA00001941"/>
    </source>
</evidence>
<dbReference type="InterPro" id="IPR056179">
    <property type="entry name" value="DHQS_C"/>
</dbReference>